<dbReference type="InterPro" id="IPR011990">
    <property type="entry name" value="TPR-like_helical_dom_sf"/>
</dbReference>
<keyword evidence="9" id="KW-1185">Reference proteome</keyword>
<evidence type="ECO:0000256" key="1">
    <source>
        <dbReference type="ARBA" id="ARBA00004442"/>
    </source>
</evidence>
<evidence type="ECO:0000259" key="6">
    <source>
        <dbReference type="Pfam" id="PF07980"/>
    </source>
</evidence>
<evidence type="ECO:0000256" key="3">
    <source>
        <dbReference type="ARBA" id="ARBA00022729"/>
    </source>
</evidence>
<keyword evidence="4" id="KW-0472">Membrane</keyword>
<proteinExistence type="inferred from homology"/>
<dbReference type="Pfam" id="PF07980">
    <property type="entry name" value="SusD_RagB"/>
    <property type="match status" value="1"/>
</dbReference>
<evidence type="ECO:0000256" key="4">
    <source>
        <dbReference type="ARBA" id="ARBA00023136"/>
    </source>
</evidence>
<accession>A0A5B7TTS7</accession>
<keyword evidence="3" id="KW-0732">Signal</keyword>
<dbReference type="Proteomes" id="UP000306229">
    <property type="component" value="Chromosome"/>
</dbReference>
<dbReference type="Pfam" id="PF14322">
    <property type="entry name" value="SusD-like_3"/>
    <property type="match status" value="1"/>
</dbReference>
<comment type="subcellular location">
    <subcellularLocation>
        <location evidence="1">Cell outer membrane</location>
    </subcellularLocation>
</comment>
<name>A0A5B7TTS7_9FLAO</name>
<dbReference type="SUPFAM" id="SSF48452">
    <property type="entry name" value="TPR-like"/>
    <property type="match status" value="1"/>
</dbReference>
<comment type="similarity">
    <text evidence="2">Belongs to the SusD family.</text>
</comment>
<reference evidence="8 9" key="1">
    <citation type="submission" date="2019-05" db="EMBL/GenBank/DDBJ databases">
        <title>Algicella ahnfeltiae gen. nov., sp. nov., a novel marine bacterium of the family Flavobacteriaceae isolated from a red alga.</title>
        <authorList>
            <person name="Nedashkovskaya O.I."/>
            <person name="Kukhlevskiy A.D."/>
            <person name="Kim S.-G."/>
            <person name="Zhukova N.V."/>
            <person name="Mikhailov V.V."/>
        </authorList>
    </citation>
    <scope>NUCLEOTIDE SEQUENCE [LARGE SCALE GENOMIC DNA]</scope>
    <source>
        <strain evidence="8 9">10Alg115</strain>
    </source>
</reference>
<dbReference type="InterPro" id="IPR033985">
    <property type="entry name" value="SusD-like_N"/>
</dbReference>
<dbReference type="OrthoDB" id="5694214at2"/>
<dbReference type="KEGG" id="fbe:FF125_09740"/>
<dbReference type="GO" id="GO:0009279">
    <property type="term" value="C:cell outer membrane"/>
    <property type="evidence" value="ECO:0007669"/>
    <property type="project" value="UniProtKB-SubCell"/>
</dbReference>
<evidence type="ECO:0000313" key="9">
    <source>
        <dbReference type="Proteomes" id="UP000306229"/>
    </source>
</evidence>
<evidence type="ECO:0000313" key="8">
    <source>
        <dbReference type="EMBL" id="QCX38701.1"/>
    </source>
</evidence>
<organism evidence="8 9">
    <name type="scientific">Aureibaculum algae</name>
    <dbReference type="NCBI Taxonomy" id="2584122"/>
    <lineage>
        <taxon>Bacteria</taxon>
        <taxon>Pseudomonadati</taxon>
        <taxon>Bacteroidota</taxon>
        <taxon>Flavobacteriia</taxon>
        <taxon>Flavobacteriales</taxon>
        <taxon>Flavobacteriaceae</taxon>
        <taxon>Aureibaculum</taxon>
    </lineage>
</organism>
<sequence length="514" mass="57844">MKNIKNFTKYFLVILVAMVAINCDSKLDDPVENLSLSAEEDFTQSSNMISPLIGAYAQFYSRGWEESLLISVRGDDVNHGGLGDQQPFADTDFYNYDKDYWMYNSVWQNGYRDIFDLHNAMERIEKYKEAGADAALADQYVAEVKVLRAHLLFEISRLWSAMFITNSSDASELYQADVSSRDEVLQHISDQMDEAIPYLLDEHPANRADVTGGVTKHAALAIKARANLELKNYQAVAEATGQIIASNKFSLFPDFYEEFKTAGKLSQENVFEMQYSDFGQGSGPSSNHLWAPYGPQGWTPAVTGASAGWGFYEPSLKFIKFMLDRNETVRLETSVLFTDRGIAKIKEDPDYATLPSWISNTTRDGDVINDYARAMFASGKHYLPSNELIAGRTSYGSNKDFIIIRYSEVLLMYAEALTQGTTGTGMTADQAVNLVRDRAGLDDLSGVTTQQVMDEKFAELGMEWGIRYYDMVRLGTTGELTYDDHVYSDNKRFLPFPQNQIDQIPALRTYVQGL</sequence>
<dbReference type="EMBL" id="CP040749">
    <property type="protein sequence ID" value="QCX38701.1"/>
    <property type="molecule type" value="Genomic_DNA"/>
</dbReference>
<dbReference type="AlphaFoldDB" id="A0A5B7TTS7"/>
<keyword evidence="5" id="KW-0998">Cell outer membrane</keyword>
<evidence type="ECO:0000256" key="5">
    <source>
        <dbReference type="ARBA" id="ARBA00023237"/>
    </source>
</evidence>
<feature type="domain" description="RagB/SusD" evidence="6">
    <location>
        <begin position="268"/>
        <end position="482"/>
    </location>
</feature>
<dbReference type="RefSeq" id="WP_138949593.1">
    <property type="nucleotide sequence ID" value="NZ_CP040749.1"/>
</dbReference>
<evidence type="ECO:0000256" key="2">
    <source>
        <dbReference type="ARBA" id="ARBA00006275"/>
    </source>
</evidence>
<feature type="domain" description="SusD-like N-terminal" evidence="7">
    <location>
        <begin position="92"/>
        <end position="226"/>
    </location>
</feature>
<dbReference type="Gene3D" id="1.25.40.390">
    <property type="match status" value="1"/>
</dbReference>
<evidence type="ECO:0000259" key="7">
    <source>
        <dbReference type="Pfam" id="PF14322"/>
    </source>
</evidence>
<protein>
    <submittedName>
        <fullName evidence="8">RagB/SusD family nutrient uptake outer membrane protein</fullName>
    </submittedName>
</protein>
<gene>
    <name evidence="8" type="ORF">FF125_09740</name>
</gene>
<dbReference type="InterPro" id="IPR012944">
    <property type="entry name" value="SusD_RagB_dom"/>
</dbReference>